<evidence type="ECO:0000313" key="4">
    <source>
        <dbReference type="EMBL" id="RIJ49712.1"/>
    </source>
</evidence>
<evidence type="ECO:0000256" key="2">
    <source>
        <dbReference type="SAM" id="Phobius"/>
    </source>
</evidence>
<evidence type="ECO:0000313" key="5">
    <source>
        <dbReference type="Proteomes" id="UP000265926"/>
    </source>
</evidence>
<dbReference type="PANTHER" id="PTHR33393">
    <property type="entry name" value="POLYGLUTAMINE SYNTHESIS ACCESSORY PROTEIN RV0574C-RELATED"/>
    <property type="match status" value="1"/>
</dbReference>
<dbReference type="InterPro" id="IPR052169">
    <property type="entry name" value="CW_Biosynth-Accessory"/>
</dbReference>
<dbReference type="SUPFAM" id="SSF56300">
    <property type="entry name" value="Metallo-dependent phosphatases"/>
    <property type="match status" value="1"/>
</dbReference>
<feature type="domain" description="Capsule synthesis protein CapA" evidence="3">
    <location>
        <begin position="6"/>
        <end position="216"/>
    </location>
</feature>
<dbReference type="OrthoDB" id="9810906at2"/>
<gene>
    <name evidence="4" type="ORF">D1614_02935</name>
</gene>
<dbReference type="Proteomes" id="UP000265926">
    <property type="component" value="Unassembled WGS sequence"/>
</dbReference>
<protein>
    <submittedName>
        <fullName evidence="4">CapA family protein</fullName>
    </submittedName>
</protein>
<feature type="transmembrane region" description="Helical" evidence="2">
    <location>
        <begin position="317"/>
        <end position="339"/>
    </location>
</feature>
<evidence type="ECO:0000259" key="3">
    <source>
        <dbReference type="SMART" id="SM00854"/>
    </source>
</evidence>
<dbReference type="InterPro" id="IPR019079">
    <property type="entry name" value="Capsule_synth_CapA"/>
</dbReference>
<organism evidence="4 5">
    <name type="scientific">Maribellus luteus</name>
    <dbReference type="NCBI Taxonomy" id="2305463"/>
    <lineage>
        <taxon>Bacteria</taxon>
        <taxon>Pseudomonadati</taxon>
        <taxon>Bacteroidota</taxon>
        <taxon>Bacteroidia</taxon>
        <taxon>Marinilabiliales</taxon>
        <taxon>Prolixibacteraceae</taxon>
        <taxon>Maribellus</taxon>
    </lineage>
</organism>
<dbReference type="InterPro" id="IPR029052">
    <property type="entry name" value="Metallo-depent_PP-like"/>
</dbReference>
<name>A0A399T4L6_9BACT</name>
<accession>A0A399T4L6</accession>
<dbReference type="PANTHER" id="PTHR33393:SF11">
    <property type="entry name" value="POLYGLUTAMINE SYNTHESIS ACCESSORY PROTEIN RV0574C-RELATED"/>
    <property type="match status" value="1"/>
</dbReference>
<dbReference type="AlphaFoldDB" id="A0A399T4L6"/>
<dbReference type="EMBL" id="QWGR01000002">
    <property type="protein sequence ID" value="RIJ49712.1"/>
    <property type="molecule type" value="Genomic_DNA"/>
</dbReference>
<evidence type="ECO:0000256" key="1">
    <source>
        <dbReference type="ARBA" id="ARBA00005662"/>
    </source>
</evidence>
<comment type="similarity">
    <text evidence="1">Belongs to the CapA family.</text>
</comment>
<proteinExistence type="inferred from homology"/>
<dbReference type="RefSeq" id="WP_119436400.1">
    <property type="nucleotide sequence ID" value="NZ_QWGR01000002.1"/>
</dbReference>
<keyword evidence="5" id="KW-1185">Reference proteome</keyword>
<keyword evidence="2" id="KW-1133">Transmembrane helix</keyword>
<sequence length="360" mass="42649">MEFNAKIGFVGDVILKTRGKKNPFSYFIHEFNELDLLIVNLETIISNKAFIPSKRKSVLFKTEEKNLVWLEEFKDKVLFCLSNNHIYDYFEEGYNDTIACLNRKGFMFCEYNNSKVIYLKGKKLNVNNFNLTGDWQKEYKKVNLNYVIDAINIVAVHWGKEHLILPAPYQIKLAEDWLSRGFKIIVGHHSHTLNPIERIDNDKIIAYSLGNFNSFQFDIKPSFLNLYSGLLTVLIKGDSLSYHMMPCYIDDNYSPKPTVLNFIDTINNEYLKYKRKPFWKQDVIFKFHTAPEFFRNNIVGGFFPRIRKNGWKEVFPFIKWFFTRGFLYMCLIPFSTMFSSTKTLRRLKKYKLNEKEEISN</sequence>
<reference evidence="4 5" key="1">
    <citation type="submission" date="2018-08" db="EMBL/GenBank/DDBJ databases">
        <title>Pallidiluteibacterium maritimus gen. nov., sp. nov., isolated from coastal sediment.</title>
        <authorList>
            <person name="Zhou L.Y."/>
        </authorList>
    </citation>
    <scope>NUCLEOTIDE SEQUENCE [LARGE SCALE GENOMIC DNA]</scope>
    <source>
        <strain evidence="4 5">XSD2</strain>
    </source>
</reference>
<comment type="caution">
    <text evidence="4">The sequence shown here is derived from an EMBL/GenBank/DDBJ whole genome shotgun (WGS) entry which is preliminary data.</text>
</comment>
<keyword evidence="2" id="KW-0812">Transmembrane</keyword>
<keyword evidence="2" id="KW-0472">Membrane</keyword>
<dbReference type="Pfam" id="PF09587">
    <property type="entry name" value="PGA_cap"/>
    <property type="match status" value="2"/>
</dbReference>
<dbReference type="SMART" id="SM00854">
    <property type="entry name" value="PGA_cap"/>
    <property type="match status" value="1"/>
</dbReference>